<dbReference type="HOGENOM" id="CLU_861385_0_0_1"/>
<evidence type="ECO:0000313" key="17">
    <source>
        <dbReference type="EMBL" id="EDO36240.1"/>
    </source>
</evidence>
<evidence type="ECO:0000256" key="11">
    <source>
        <dbReference type="ARBA" id="ARBA00023204"/>
    </source>
</evidence>
<dbReference type="OMA" id="RPQHQWP"/>
<accession>A7SJ60</accession>
<evidence type="ECO:0000256" key="4">
    <source>
        <dbReference type="ARBA" id="ARBA00019437"/>
    </source>
</evidence>
<dbReference type="EMBL" id="DS469675">
    <property type="protein sequence ID" value="EDO36240.1"/>
    <property type="molecule type" value="Genomic_DNA"/>
</dbReference>
<dbReference type="Gene3D" id="3.40.50.410">
    <property type="entry name" value="von Willebrand factor, type A domain"/>
    <property type="match status" value="1"/>
</dbReference>
<evidence type="ECO:0000256" key="14">
    <source>
        <dbReference type="ARBA" id="ARBA00030984"/>
    </source>
</evidence>
<dbReference type="GO" id="GO:0016604">
    <property type="term" value="C:nuclear body"/>
    <property type="evidence" value="ECO:0000318"/>
    <property type="project" value="GO_Central"/>
</dbReference>
<evidence type="ECO:0000256" key="7">
    <source>
        <dbReference type="ARBA" id="ARBA00022763"/>
    </source>
</evidence>
<evidence type="ECO:0000256" key="5">
    <source>
        <dbReference type="ARBA" id="ARBA00022490"/>
    </source>
</evidence>
<keyword evidence="10" id="KW-0156">Chromatin regulator</keyword>
<dbReference type="PANTHER" id="PTHR15660">
    <property type="entry name" value="BRISC AND BRCA1-A COMPLEX MEMBER 1"/>
    <property type="match status" value="1"/>
</dbReference>
<dbReference type="PhylomeDB" id="A7SJ60"/>
<proteinExistence type="inferred from homology"/>
<gene>
    <name evidence="17" type="ORF">NEMVEDRAFT_v1g245600</name>
</gene>
<evidence type="ECO:0000256" key="16">
    <source>
        <dbReference type="SAM" id="MobiDB-lite"/>
    </source>
</evidence>
<evidence type="ECO:0000313" key="18">
    <source>
        <dbReference type="Proteomes" id="UP000001593"/>
    </source>
</evidence>
<evidence type="ECO:0000256" key="12">
    <source>
        <dbReference type="ARBA" id="ARBA00023242"/>
    </source>
</evidence>
<evidence type="ECO:0000256" key="8">
    <source>
        <dbReference type="ARBA" id="ARBA00022776"/>
    </source>
</evidence>
<keyword evidence="11" id="KW-0234">DNA repair</keyword>
<keyword evidence="8" id="KW-0498">Mitosis</keyword>
<reference evidence="17 18" key="1">
    <citation type="journal article" date="2007" name="Science">
        <title>Sea anemone genome reveals ancestral eumetazoan gene repertoire and genomic organization.</title>
        <authorList>
            <person name="Putnam N.H."/>
            <person name="Srivastava M."/>
            <person name="Hellsten U."/>
            <person name="Dirks B."/>
            <person name="Chapman J."/>
            <person name="Salamov A."/>
            <person name="Terry A."/>
            <person name="Shapiro H."/>
            <person name="Lindquist E."/>
            <person name="Kapitonov V.V."/>
            <person name="Jurka J."/>
            <person name="Genikhovich G."/>
            <person name="Grigoriev I.V."/>
            <person name="Lucas S.M."/>
            <person name="Steele R.E."/>
            <person name="Finnerty J.R."/>
            <person name="Technau U."/>
            <person name="Martindale M.Q."/>
            <person name="Rokhsar D.S."/>
        </authorList>
    </citation>
    <scope>NUCLEOTIDE SEQUENCE [LARGE SCALE GENOMIC DNA]</scope>
    <source>
        <strain evidence="18">CH2 X CH6</strain>
    </source>
</reference>
<evidence type="ECO:0000256" key="13">
    <source>
        <dbReference type="ARBA" id="ARBA00023306"/>
    </source>
</evidence>
<dbReference type="eggNOG" id="ENOG502QPZP">
    <property type="taxonomic scope" value="Eukaryota"/>
</dbReference>
<feature type="compositionally biased region" description="Low complexity" evidence="16">
    <location>
        <begin position="70"/>
        <end position="79"/>
    </location>
</feature>
<keyword evidence="6" id="KW-0132">Cell division</keyword>
<dbReference type="CDD" id="cd21502">
    <property type="entry name" value="vWA_BABAM1"/>
    <property type="match status" value="1"/>
</dbReference>
<keyword evidence="18" id="KW-1185">Reference proteome</keyword>
<dbReference type="InterPro" id="IPR026126">
    <property type="entry name" value="BABAM1"/>
</dbReference>
<keyword evidence="7" id="KW-0227">DNA damage</keyword>
<keyword evidence="13" id="KW-0131">Cell cycle</keyword>
<comment type="similarity">
    <text evidence="3">Belongs to the BABAM1 family.</text>
</comment>
<dbReference type="STRING" id="45351.A7SJ60"/>
<evidence type="ECO:0000256" key="3">
    <source>
        <dbReference type="ARBA" id="ARBA00010809"/>
    </source>
</evidence>
<dbReference type="GO" id="GO:0045739">
    <property type="term" value="P:positive regulation of DNA repair"/>
    <property type="evidence" value="ECO:0007669"/>
    <property type="project" value="InterPro"/>
</dbReference>
<keyword evidence="12" id="KW-0539">Nucleus</keyword>
<protein>
    <recommendedName>
        <fullName evidence="4">BRISC and BRCA1-A complex member 1</fullName>
    </recommendedName>
    <alternativeName>
        <fullName evidence="14">Mediator of RAP80 interactions and targeting subunit of 40 kDa</fullName>
    </alternativeName>
    <alternativeName>
        <fullName evidence="15">New component of the BRCA1-A complex</fullName>
    </alternativeName>
</protein>
<dbReference type="InterPro" id="IPR036465">
    <property type="entry name" value="vWFA_dom_sf"/>
</dbReference>
<keyword evidence="5" id="KW-0963">Cytoplasm</keyword>
<feature type="compositionally biased region" description="Basic residues" evidence="16">
    <location>
        <begin position="36"/>
        <end position="45"/>
    </location>
</feature>
<dbReference type="GO" id="GO:0006325">
    <property type="term" value="P:chromatin organization"/>
    <property type="evidence" value="ECO:0007669"/>
    <property type="project" value="UniProtKB-KW"/>
</dbReference>
<feature type="compositionally biased region" description="Basic and acidic residues" evidence="16">
    <location>
        <begin position="46"/>
        <end position="64"/>
    </location>
</feature>
<evidence type="ECO:0000256" key="9">
    <source>
        <dbReference type="ARBA" id="ARBA00022786"/>
    </source>
</evidence>
<sequence>MTSEMSKQLPETDLIDLSDDKDADSQRSSPVILTKHPNKHNTGKGRKGEEKVQEKGSKGGHESPSHSIGDSLSLNSNDSNDPRRLVPWVNCQEKIILCLDLSNEMNEKSFPSKKAPDFTAYQFVRKAAKIFVNNKAMLNSIHEFGVITLADDATWYQQFESNPDMICTLLDHLNPSEEDNQDTFDMEKLFQTICQRIALPEVEDPALPPPYVIRVIMIYGRSHCPPHFTDRSRQMLRELLQSPYFFFDVLYVHELPSENNQCEAIYDSFCELDEDEDGYMLEVSRSTSRLFDHMAILLAHPLQRPKQRDTFYELQNRDDNETT</sequence>
<evidence type="ECO:0000256" key="6">
    <source>
        <dbReference type="ARBA" id="ARBA00022618"/>
    </source>
</evidence>
<keyword evidence="9" id="KW-0833">Ubl conjugation pathway</keyword>
<dbReference type="GO" id="GO:0007095">
    <property type="term" value="P:mitotic G2 DNA damage checkpoint signaling"/>
    <property type="evidence" value="ECO:0000318"/>
    <property type="project" value="GO_Central"/>
</dbReference>
<evidence type="ECO:0000256" key="10">
    <source>
        <dbReference type="ARBA" id="ARBA00022853"/>
    </source>
</evidence>
<dbReference type="InParanoid" id="A7SJ60"/>
<dbReference type="GO" id="GO:0005737">
    <property type="term" value="C:cytoplasm"/>
    <property type="evidence" value="ECO:0007669"/>
    <property type="project" value="UniProtKB-SubCell"/>
</dbReference>
<feature type="region of interest" description="Disordered" evidence="16">
    <location>
        <begin position="1"/>
        <end position="79"/>
    </location>
</feature>
<name>A7SJ60_NEMVE</name>
<evidence type="ECO:0000256" key="15">
    <source>
        <dbReference type="ARBA" id="ARBA00031038"/>
    </source>
</evidence>
<dbReference type="Proteomes" id="UP000001593">
    <property type="component" value="Unassembled WGS sequence"/>
</dbReference>
<dbReference type="GO" id="GO:0006302">
    <property type="term" value="P:double-strand break repair"/>
    <property type="evidence" value="ECO:0000318"/>
    <property type="project" value="GO_Central"/>
</dbReference>
<dbReference type="GO" id="GO:0070552">
    <property type="term" value="C:BRISC complex"/>
    <property type="evidence" value="ECO:0000318"/>
    <property type="project" value="GO_Central"/>
</dbReference>
<comment type="subcellular location">
    <subcellularLocation>
        <location evidence="2">Cytoplasm</location>
    </subcellularLocation>
    <subcellularLocation>
        <location evidence="1">Nucleus</location>
    </subcellularLocation>
</comment>
<organism evidence="17 18">
    <name type="scientific">Nematostella vectensis</name>
    <name type="common">Starlet sea anemone</name>
    <dbReference type="NCBI Taxonomy" id="45351"/>
    <lineage>
        <taxon>Eukaryota</taxon>
        <taxon>Metazoa</taxon>
        <taxon>Cnidaria</taxon>
        <taxon>Anthozoa</taxon>
        <taxon>Hexacorallia</taxon>
        <taxon>Actiniaria</taxon>
        <taxon>Edwardsiidae</taxon>
        <taxon>Nematostella</taxon>
    </lineage>
</organism>
<dbReference type="SUPFAM" id="SSF53300">
    <property type="entry name" value="vWA-like"/>
    <property type="match status" value="1"/>
</dbReference>
<dbReference type="GO" id="GO:0070531">
    <property type="term" value="C:BRCA1-A complex"/>
    <property type="evidence" value="ECO:0000318"/>
    <property type="project" value="GO_Central"/>
</dbReference>
<dbReference type="AlphaFoldDB" id="A7SJ60"/>
<dbReference type="PANTHER" id="PTHR15660:SF1">
    <property type="entry name" value="BRISC AND BRCA1-A COMPLEX MEMBER 1"/>
    <property type="match status" value="1"/>
</dbReference>
<dbReference type="GO" id="GO:0051301">
    <property type="term" value="P:cell division"/>
    <property type="evidence" value="ECO:0007669"/>
    <property type="project" value="UniProtKB-KW"/>
</dbReference>
<evidence type="ECO:0000256" key="1">
    <source>
        <dbReference type="ARBA" id="ARBA00004123"/>
    </source>
</evidence>
<evidence type="ECO:0000256" key="2">
    <source>
        <dbReference type="ARBA" id="ARBA00004496"/>
    </source>
</evidence>